<sequence>MKLSEAPQSSFRADYPVTIIDLGFAGIGGGIARIGGLRGVMIRQPAPPPPPYPGHPPPPYPRPQFLTVDLDFYVRAILGLSGGRRANWSVNYRRQA</sequence>
<evidence type="ECO:0000313" key="2">
    <source>
        <dbReference type="Proteomes" id="UP001381693"/>
    </source>
</evidence>
<dbReference type="AlphaFoldDB" id="A0AAN9AC05"/>
<protein>
    <submittedName>
        <fullName evidence="1">Uncharacterized protein</fullName>
    </submittedName>
</protein>
<gene>
    <name evidence="1" type="ORF">SK128_001668</name>
</gene>
<accession>A0AAN9AC05</accession>
<dbReference type="EMBL" id="JAXCGZ010007742">
    <property type="protein sequence ID" value="KAK7078607.1"/>
    <property type="molecule type" value="Genomic_DNA"/>
</dbReference>
<evidence type="ECO:0000313" key="1">
    <source>
        <dbReference type="EMBL" id="KAK7078607.1"/>
    </source>
</evidence>
<proteinExistence type="predicted"/>
<reference evidence="1 2" key="1">
    <citation type="submission" date="2023-11" db="EMBL/GenBank/DDBJ databases">
        <title>Halocaridina rubra genome assembly.</title>
        <authorList>
            <person name="Smith C."/>
        </authorList>
    </citation>
    <scope>NUCLEOTIDE SEQUENCE [LARGE SCALE GENOMIC DNA]</scope>
    <source>
        <strain evidence="1">EP-1</strain>
        <tissue evidence="1">Whole</tissue>
    </source>
</reference>
<name>A0AAN9AC05_HALRR</name>
<organism evidence="1 2">
    <name type="scientific">Halocaridina rubra</name>
    <name type="common">Hawaiian red shrimp</name>
    <dbReference type="NCBI Taxonomy" id="373956"/>
    <lineage>
        <taxon>Eukaryota</taxon>
        <taxon>Metazoa</taxon>
        <taxon>Ecdysozoa</taxon>
        <taxon>Arthropoda</taxon>
        <taxon>Crustacea</taxon>
        <taxon>Multicrustacea</taxon>
        <taxon>Malacostraca</taxon>
        <taxon>Eumalacostraca</taxon>
        <taxon>Eucarida</taxon>
        <taxon>Decapoda</taxon>
        <taxon>Pleocyemata</taxon>
        <taxon>Caridea</taxon>
        <taxon>Atyoidea</taxon>
        <taxon>Atyidae</taxon>
        <taxon>Halocaridina</taxon>
    </lineage>
</organism>
<dbReference type="Proteomes" id="UP001381693">
    <property type="component" value="Unassembled WGS sequence"/>
</dbReference>
<keyword evidence="2" id="KW-1185">Reference proteome</keyword>
<comment type="caution">
    <text evidence="1">The sequence shown here is derived from an EMBL/GenBank/DDBJ whole genome shotgun (WGS) entry which is preliminary data.</text>
</comment>